<dbReference type="Proteomes" id="UP001265550">
    <property type="component" value="Unassembled WGS sequence"/>
</dbReference>
<keyword evidence="1" id="KW-0732">Signal</keyword>
<dbReference type="EMBL" id="JAVDWE010000022">
    <property type="protein sequence ID" value="MDR7097309.1"/>
    <property type="molecule type" value="Genomic_DNA"/>
</dbReference>
<comment type="caution">
    <text evidence="2">The sequence shown here is derived from an EMBL/GenBank/DDBJ whole genome shotgun (WGS) entry which is preliminary data.</text>
</comment>
<proteinExistence type="predicted"/>
<protein>
    <recommendedName>
        <fullName evidence="4">Lipoprotein</fullName>
    </recommendedName>
</protein>
<evidence type="ECO:0000313" key="2">
    <source>
        <dbReference type="EMBL" id="MDR7097309.1"/>
    </source>
</evidence>
<accession>A0ABU1VIP6</accession>
<reference evidence="2 3" key="1">
    <citation type="submission" date="2023-07" db="EMBL/GenBank/DDBJ databases">
        <title>Sorghum-associated microbial communities from plants grown in Nebraska, USA.</title>
        <authorList>
            <person name="Schachtman D."/>
        </authorList>
    </citation>
    <scope>NUCLEOTIDE SEQUENCE [LARGE SCALE GENOMIC DNA]</scope>
    <source>
        <strain evidence="2 3">BE240</strain>
    </source>
</reference>
<keyword evidence="3" id="KW-1185">Reference proteome</keyword>
<gene>
    <name evidence="2" type="ORF">J2X09_005083</name>
</gene>
<feature type="chain" id="PRO_5046589271" description="Lipoprotein" evidence="1">
    <location>
        <begin position="35"/>
        <end position="206"/>
    </location>
</feature>
<name>A0ABU1VIP6_9BURK</name>
<evidence type="ECO:0000313" key="3">
    <source>
        <dbReference type="Proteomes" id="UP001265550"/>
    </source>
</evidence>
<evidence type="ECO:0008006" key="4">
    <source>
        <dbReference type="Google" id="ProtNLM"/>
    </source>
</evidence>
<feature type="signal peptide" evidence="1">
    <location>
        <begin position="1"/>
        <end position="34"/>
    </location>
</feature>
<evidence type="ECO:0000256" key="1">
    <source>
        <dbReference type="SAM" id="SignalP"/>
    </source>
</evidence>
<dbReference type="RefSeq" id="WP_137918474.1">
    <property type="nucleotide sequence ID" value="NZ_JAVDWE010000022.1"/>
</dbReference>
<organism evidence="2 3">
    <name type="scientific">Hydrogenophaga laconesensis</name>
    <dbReference type="NCBI Taxonomy" id="1805971"/>
    <lineage>
        <taxon>Bacteria</taxon>
        <taxon>Pseudomonadati</taxon>
        <taxon>Pseudomonadota</taxon>
        <taxon>Betaproteobacteria</taxon>
        <taxon>Burkholderiales</taxon>
        <taxon>Comamonadaceae</taxon>
        <taxon>Hydrogenophaga</taxon>
    </lineage>
</organism>
<sequence>MRRRPCEAVRPPRAPARLLSMALAALLSASLAGCASLLPRGSSEQPSGFDSFESAQRALEQVLPFRTTVAELAGLGFDPEGGRNVTRVPYPEVVTRLAPHPGVPLETLDEGVRACVAAQAQCRAYVFHLGGQTQRREGSFWLDFFNFKRTTAVAGWRFDGLVVVRGELVVFRNFGGEARIDRTERQVNPLGPLQRAGDAVGARILN</sequence>
<dbReference type="PROSITE" id="PS51257">
    <property type="entry name" value="PROKAR_LIPOPROTEIN"/>
    <property type="match status" value="1"/>
</dbReference>